<dbReference type="Gene3D" id="2.130.10.10">
    <property type="entry name" value="YVTN repeat-like/Quinoprotein amine dehydrogenase"/>
    <property type="match status" value="1"/>
</dbReference>
<dbReference type="PROSITE" id="PS50294">
    <property type="entry name" value="WD_REPEATS_REGION"/>
    <property type="match status" value="3"/>
</dbReference>
<dbReference type="Pfam" id="PF00400">
    <property type="entry name" value="WD40"/>
    <property type="match status" value="5"/>
</dbReference>
<dbReference type="GO" id="GO:0005198">
    <property type="term" value="F:structural molecule activity"/>
    <property type="evidence" value="ECO:0007669"/>
    <property type="project" value="UniProtKB-UniRule"/>
</dbReference>
<evidence type="ECO:0000313" key="19">
    <source>
        <dbReference type="Proteomes" id="UP001201262"/>
    </source>
</evidence>
<comment type="caution">
    <text evidence="18">The sequence shown here is derived from an EMBL/GenBank/DDBJ whole genome shotgun (WGS) entry which is preliminary data.</text>
</comment>
<keyword evidence="8 13" id="KW-0653">Protein transport</keyword>
<keyword evidence="10 13" id="KW-0472">Membrane</keyword>
<dbReference type="InterPro" id="IPR001680">
    <property type="entry name" value="WD40_rpt"/>
</dbReference>
<dbReference type="PANTHER" id="PTHR19876:SF2">
    <property type="entry name" value="COATOMER SUBUNIT BETA"/>
    <property type="match status" value="1"/>
</dbReference>
<evidence type="ECO:0000256" key="9">
    <source>
        <dbReference type="ARBA" id="ARBA00023034"/>
    </source>
</evidence>
<feature type="repeat" description="WD" evidence="14">
    <location>
        <begin position="224"/>
        <end position="265"/>
    </location>
</feature>
<dbReference type="PROSITE" id="PS50082">
    <property type="entry name" value="WD_REPEATS_2"/>
    <property type="match status" value="4"/>
</dbReference>
<dbReference type="GO" id="GO:0000139">
    <property type="term" value="C:Golgi membrane"/>
    <property type="evidence" value="ECO:0007669"/>
    <property type="project" value="UniProtKB-SubCell"/>
</dbReference>
<dbReference type="Pfam" id="PF04053">
    <property type="entry name" value="B-prop_COPA_B_2nd"/>
    <property type="match status" value="1"/>
</dbReference>
<feature type="region of interest" description="Disordered" evidence="15">
    <location>
        <begin position="814"/>
        <end position="850"/>
    </location>
</feature>
<comment type="subcellular location">
    <subcellularLocation>
        <location evidence="1 13">Cytoplasmic vesicle</location>
        <location evidence="1 13">COPI-coated vesicle membrane</location>
        <topology evidence="1 13">Peripheral membrane protein</topology>
        <orientation evidence="1 13">Cytoplasmic side</orientation>
    </subcellularLocation>
    <subcellularLocation>
        <location evidence="13">Golgi apparatus membrane</location>
        <topology evidence="13">Peripheral membrane protein</topology>
        <orientation evidence="13">Cytoplasmic side</orientation>
    </subcellularLocation>
    <text evidence="13">The coatomer is cytoplasmic or polymerized on the cytoplasmic side of the Golgi, as well as on the vesicles/buds originating from it.</text>
</comment>
<keyword evidence="9 13" id="KW-0333">Golgi apparatus</keyword>
<dbReference type="GeneID" id="70249761"/>
<keyword evidence="11 13" id="KW-0968">Cytoplasmic vesicle</keyword>
<evidence type="ECO:0000256" key="14">
    <source>
        <dbReference type="PROSITE-ProRule" id="PRU00221"/>
    </source>
</evidence>
<dbReference type="FunFam" id="2.130.10.10:FF:000016">
    <property type="entry name" value="Coatomer alpha subunit, putative"/>
    <property type="match status" value="1"/>
</dbReference>
<dbReference type="InterPro" id="IPR050844">
    <property type="entry name" value="Coatomer_complex_subunit"/>
</dbReference>
<keyword evidence="5 14" id="KW-0853">WD repeat</keyword>
<dbReference type="FunFam" id="1.25.40.470:FF:000001">
    <property type="entry name" value="Coatomer subunit beta"/>
    <property type="match status" value="1"/>
</dbReference>
<dbReference type="PRINTS" id="PR00320">
    <property type="entry name" value="GPROTEINBRPT"/>
</dbReference>
<evidence type="ECO:0000259" key="17">
    <source>
        <dbReference type="Pfam" id="PF23953"/>
    </source>
</evidence>
<keyword evidence="19" id="KW-1185">Reference proteome</keyword>
<evidence type="ECO:0000256" key="8">
    <source>
        <dbReference type="ARBA" id="ARBA00022927"/>
    </source>
</evidence>
<proteinExistence type="inferred from homology"/>
<dbReference type="GO" id="GO:0006891">
    <property type="term" value="P:intra-Golgi vesicle-mediated transport"/>
    <property type="evidence" value="ECO:0007669"/>
    <property type="project" value="TreeGrafter"/>
</dbReference>
<dbReference type="InterPro" id="IPR006692">
    <property type="entry name" value="Beta-prop_COPA/B_2nd"/>
</dbReference>
<evidence type="ECO:0000256" key="13">
    <source>
        <dbReference type="PIRNR" id="PIRNR005567"/>
    </source>
</evidence>
<comment type="function">
    <text evidence="12 13">The coatomer is a cytosolic protein complex that binds to dilysine motifs and reversibly associates with Golgi non-clathrin-coated vesicles, which further mediate biosynthetic protein transport from the ER, via the Golgi up to the trans Golgi network. Coatomer complex is required for budding from Golgi membranes, and is essential for the retrograde Golgi-to-ER transport of dilysine-tagged proteins.</text>
</comment>
<evidence type="ECO:0000313" key="18">
    <source>
        <dbReference type="EMBL" id="KAH8691300.1"/>
    </source>
</evidence>
<dbReference type="GO" id="GO:0006886">
    <property type="term" value="P:intracellular protein transport"/>
    <property type="evidence" value="ECO:0007669"/>
    <property type="project" value="UniProtKB-UniRule"/>
</dbReference>
<dbReference type="SUPFAM" id="SSF50978">
    <property type="entry name" value="WD40 repeat-like"/>
    <property type="match status" value="2"/>
</dbReference>
<evidence type="ECO:0000256" key="6">
    <source>
        <dbReference type="ARBA" id="ARBA00022737"/>
    </source>
</evidence>
<dbReference type="CDD" id="cd22947">
    <property type="entry name" value="Coatomer_WDAD_beta-like"/>
    <property type="match status" value="1"/>
</dbReference>
<dbReference type="PIRSF" id="PIRSF005567">
    <property type="entry name" value="Coatomer_beta'_subunit"/>
    <property type="match status" value="1"/>
</dbReference>
<name>A0AAD4KGN7_9EURO</name>
<accession>A0AAD4KGN7</accession>
<dbReference type="GO" id="GO:0006888">
    <property type="term" value="P:endoplasmic reticulum to Golgi vesicle-mediated transport"/>
    <property type="evidence" value="ECO:0007669"/>
    <property type="project" value="TreeGrafter"/>
</dbReference>
<feature type="repeat" description="WD" evidence="14">
    <location>
        <begin position="136"/>
        <end position="178"/>
    </location>
</feature>
<evidence type="ECO:0000256" key="15">
    <source>
        <dbReference type="SAM" id="MobiDB-lite"/>
    </source>
</evidence>
<dbReference type="InterPro" id="IPR020472">
    <property type="entry name" value="WD40_PAC1"/>
</dbReference>
<reference evidence="18" key="1">
    <citation type="submission" date="2021-12" db="EMBL/GenBank/DDBJ databases">
        <title>Convergent genome expansion in fungi linked to evolution of root-endophyte symbiosis.</title>
        <authorList>
            <consortium name="DOE Joint Genome Institute"/>
            <person name="Ke Y.-H."/>
            <person name="Bonito G."/>
            <person name="Liao H.-L."/>
            <person name="Looney B."/>
            <person name="Rojas-Flechas A."/>
            <person name="Nash J."/>
            <person name="Hameed K."/>
            <person name="Schadt C."/>
            <person name="Martin F."/>
            <person name="Crous P.W."/>
            <person name="Miettinen O."/>
            <person name="Magnuson J.K."/>
            <person name="Labbe J."/>
            <person name="Jacobson D."/>
            <person name="Doktycz M.J."/>
            <person name="Veneault-Fourrey C."/>
            <person name="Kuo A."/>
            <person name="Mondo S."/>
            <person name="Calhoun S."/>
            <person name="Riley R."/>
            <person name="Ohm R."/>
            <person name="LaButti K."/>
            <person name="Andreopoulos B."/>
            <person name="Pangilinan J."/>
            <person name="Nolan M."/>
            <person name="Tritt A."/>
            <person name="Clum A."/>
            <person name="Lipzen A."/>
            <person name="Daum C."/>
            <person name="Barry K."/>
            <person name="Grigoriev I.V."/>
            <person name="Vilgalys R."/>
        </authorList>
    </citation>
    <scope>NUCLEOTIDE SEQUENCE</scope>
    <source>
        <strain evidence="18">PMI_201</strain>
    </source>
</reference>
<comment type="subunit">
    <text evidence="13">Oligomeric complex that consists of at least the alpha, beta, beta', gamma, delta, epsilon and zeta subunits.</text>
</comment>
<feature type="domain" description="COPA/B second beta-propeller" evidence="16">
    <location>
        <begin position="318"/>
        <end position="576"/>
    </location>
</feature>
<keyword evidence="4 13" id="KW-0963">Cytoplasm</keyword>
<comment type="similarity">
    <text evidence="2 13">Belongs to the WD repeat COPB2 family.</text>
</comment>
<dbReference type="RefSeq" id="XP_046067392.1">
    <property type="nucleotide sequence ID" value="XM_046219474.1"/>
</dbReference>
<dbReference type="GO" id="GO:0030126">
    <property type="term" value="C:COPI vesicle coat"/>
    <property type="evidence" value="ECO:0007669"/>
    <property type="project" value="TreeGrafter"/>
</dbReference>
<evidence type="ECO:0000256" key="10">
    <source>
        <dbReference type="ARBA" id="ARBA00023136"/>
    </source>
</evidence>
<dbReference type="CDD" id="cd00200">
    <property type="entry name" value="WD40"/>
    <property type="match status" value="1"/>
</dbReference>
<dbReference type="AlphaFoldDB" id="A0AAD4KGN7"/>
<keyword evidence="6" id="KW-0677">Repeat</keyword>
<dbReference type="InterPro" id="IPR056176">
    <property type="entry name" value="TPR_COPA_B"/>
</dbReference>
<evidence type="ECO:0000256" key="1">
    <source>
        <dbReference type="ARBA" id="ARBA00004347"/>
    </source>
</evidence>
<dbReference type="SMART" id="SM00320">
    <property type="entry name" value="WD40"/>
    <property type="match status" value="7"/>
</dbReference>
<evidence type="ECO:0000256" key="2">
    <source>
        <dbReference type="ARBA" id="ARBA00010844"/>
    </source>
</evidence>
<protein>
    <recommendedName>
        <fullName evidence="13">Coatomer subunit beta'</fullName>
    </recommendedName>
</protein>
<gene>
    <name evidence="18" type="ORF">BGW36DRAFT_419805</name>
</gene>
<feature type="domain" description="COPA/B TPR" evidence="17">
    <location>
        <begin position="593"/>
        <end position="773"/>
    </location>
</feature>
<dbReference type="Gene3D" id="1.25.40.470">
    <property type="match status" value="1"/>
</dbReference>
<dbReference type="GO" id="GO:0006890">
    <property type="term" value="P:retrograde vesicle-mediated transport, Golgi to endoplasmic reticulum"/>
    <property type="evidence" value="ECO:0007669"/>
    <property type="project" value="TreeGrafter"/>
</dbReference>
<feature type="repeat" description="WD" evidence="14">
    <location>
        <begin position="197"/>
        <end position="223"/>
    </location>
</feature>
<dbReference type="Pfam" id="PF23953">
    <property type="entry name" value="TPR_COPA_B"/>
    <property type="match status" value="1"/>
</dbReference>
<evidence type="ECO:0000256" key="12">
    <source>
        <dbReference type="ARBA" id="ARBA00025536"/>
    </source>
</evidence>
<dbReference type="InterPro" id="IPR016453">
    <property type="entry name" value="COPB2"/>
</dbReference>
<dbReference type="InterPro" id="IPR015943">
    <property type="entry name" value="WD40/YVTN_repeat-like_dom_sf"/>
</dbReference>
<evidence type="ECO:0000256" key="3">
    <source>
        <dbReference type="ARBA" id="ARBA00022448"/>
    </source>
</evidence>
<sequence>MRLDIKRQLFARSERVKGIDFHPTEPWILTTLYSGHVYIWSYETQSIIKTFELTDVPVRAGRFIARKNWIVCGSDDFQLRVYNYNTSEKITSFEAHPDYIRSIAVHPTQPFVLTGSDDMTIRLWDWEKGWKCVQVFEGHSHYVMGLAINPKDTNTFASACLDRTVKIWNLGSGHANFTLEAHETKGVNSIDYYGQADKPYLLTTSDDKTVKVWDYTTKALIATLEGHTSNVSFACYHPELPIIVSGSEDGTIKVWHANTYRLEQSLNYGLERAWCVSYQRGRQGIAIGFDDGAVVVKMGREEPAVSMDGSGKIIYSRHSEVVSTVLKGGEELKDGSPLSLPTKELGSCEIYPQTLAHSPNGRFVSVCGDGEYIIYTALAWRNKAFGQALDFAWGSKDNSNDYAIRESATSVKIFKNFKEKSGGLDVGFQAEGLSGGVLLGVKGQGGIGLFDWESGNLVRRIEVEPREVYWSESGELVALACEDTCYILRFSRENYVNGLNSGEADEDGVESAFEVVTDISETVRTGEWVGDCFIYTNSTNRLNYLVGDQTYTISHFDQPMYVLGYLPRDGRIYLADKDVGVISFALSLSVVEYQTLVLRGDMDSASELLTDIPHDQMNKIARFLEGQGFKELALEVSPDSEHRFDLALALSRLDIALELAREADVEHKWKTVGDAALTAWDLSLAQECFTQAKDLGSLLLLYTSSSNADGLRSLAEQASVAGLHNVAFSALWTVGDIDACIDLLVQTNRLAEAVLFAQTYKPSKAPSLVSRWKESLEKSGKAKVARLIGVPPGTEDGTADDELFPEWEEYLRLEKEGPPEPPSSESLIDVGDGEEANTAVNGAAEVETEA</sequence>
<evidence type="ECO:0000259" key="16">
    <source>
        <dbReference type="Pfam" id="PF04053"/>
    </source>
</evidence>
<dbReference type="InterPro" id="IPR036322">
    <property type="entry name" value="WD40_repeat_dom_sf"/>
</dbReference>
<feature type="repeat" description="WD" evidence="14">
    <location>
        <begin position="93"/>
        <end position="125"/>
    </location>
</feature>
<evidence type="ECO:0000256" key="5">
    <source>
        <dbReference type="ARBA" id="ARBA00022574"/>
    </source>
</evidence>
<evidence type="ECO:0000256" key="4">
    <source>
        <dbReference type="ARBA" id="ARBA00022490"/>
    </source>
</evidence>
<keyword evidence="7 13" id="KW-0931">ER-Golgi transport</keyword>
<evidence type="ECO:0000256" key="11">
    <source>
        <dbReference type="ARBA" id="ARBA00023329"/>
    </source>
</evidence>
<dbReference type="PANTHER" id="PTHR19876">
    <property type="entry name" value="COATOMER"/>
    <property type="match status" value="1"/>
</dbReference>
<keyword evidence="3 13" id="KW-0813">Transport</keyword>
<dbReference type="EMBL" id="JAJTJA010000012">
    <property type="protein sequence ID" value="KAH8691300.1"/>
    <property type="molecule type" value="Genomic_DNA"/>
</dbReference>
<organism evidence="18 19">
    <name type="scientific">Talaromyces proteolyticus</name>
    <dbReference type="NCBI Taxonomy" id="1131652"/>
    <lineage>
        <taxon>Eukaryota</taxon>
        <taxon>Fungi</taxon>
        <taxon>Dikarya</taxon>
        <taxon>Ascomycota</taxon>
        <taxon>Pezizomycotina</taxon>
        <taxon>Eurotiomycetes</taxon>
        <taxon>Eurotiomycetidae</taxon>
        <taxon>Eurotiales</taxon>
        <taxon>Trichocomaceae</taxon>
        <taxon>Talaromyces</taxon>
        <taxon>Talaromyces sect. Bacilispori</taxon>
    </lineage>
</organism>
<dbReference type="Proteomes" id="UP001201262">
    <property type="component" value="Unassembled WGS sequence"/>
</dbReference>
<evidence type="ECO:0000256" key="7">
    <source>
        <dbReference type="ARBA" id="ARBA00022892"/>
    </source>
</evidence>